<gene>
    <name evidence="3" type="ORF">ACFQ3F_05490</name>
</gene>
<dbReference type="SUPFAM" id="SSF50037">
    <property type="entry name" value="C-terminal domain of transcriptional repressors"/>
    <property type="match status" value="1"/>
</dbReference>
<protein>
    <submittedName>
        <fullName evidence="3">Ferrous iron transport protein A</fullName>
    </submittedName>
</protein>
<evidence type="ECO:0000313" key="3">
    <source>
        <dbReference type="EMBL" id="MFD1247232.1"/>
    </source>
</evidence>
<dbReference type="RefSeq" id="WP_367920474.1">
    <property type="nucleotide sequence ID" value="NZ_BAABAC010000032.1"/>
</dbReference>
<dbReference type="Gene3D" id="2.30.30.90">
    <property type="match status" value="1"/>
</dbReference>
<dbReference type="SMART" id="SM00899">
    <property type="entry name" value="FeoA"/>
    <property type="match status" value="1"/>
</dbReference>
<evidence type="ECO:0000259" key="2">
    <source>
        <dbReference type="SMART" id="SM00899"/>
    </source>
</evidence>
<accession>A0ABW3VYG5</accession>
<feature type="domain" description="Ferrous iron transporter FeoA-like" evidence="2">
    <location>
        <begin position="1"/>
        <end position="73"/>
    </location>
</feature>
<dbReference type="InterPro" id="IPR007167">
    <property type="entry name" value="Fe-transptr_FeoA-like"/>
</dbReference>
<proteinExistence type="predicted"/>
<evidence type="ECO:0000313" key="4">
    <source>
        <dbReference type="Proteomes" id="UP001597229"/>
    </source>
</evidence>
<organism evidence="3 4">
    <name type="scientific">Nocardioides ginsengisoli</name>
    <dbReference type="NCBI Taxonomy" id="363868"/>
    <lineage>
        <taxon>Bacteria</taxon>
        <taxon>Bacillati</taxon>
        <taxon>Actinomycetota</taxon>
        <taxon>Actinomycetes</taxon>
        <taxon>Propionibacteriales</taxon>
        <taxon>Nocardioidaceae</taxon>
        <taxon>Nocardioides</taxon>
    </lineage>
</organism>
<keyword evidence="4" id="KW-1185">Reference proteome</keyword>
<reference evidence="4" key="1">
    <citation type="journal article" date="2019" name="Int. J. Syst. Evol. Microbiol.">
        <title>The Global Catalogue of Microorganisms (GCM) 10K type strain sequencing project: providing services to taxonomists for standard genome sequencing and annotation.</title>
        <authorList>
            <consortium name="The Broad Institute Genomics Platform"/>
            <consortium name="The Broad Institute Genome Sequencing Center for Infectious Disease"/>
            <person name="Wu L."/>
            <person name="Ma J."/>
        </authorList>
    </citation>
    <scope>NUCLEOTIDE SEQUENCE [LARGE SCALE GENOMIC DNA]</scope>
    <source>
        <strain evidence="4">CCUG 52478</strain>
    </source>
</reference>
<sequence length="85" mass="9007">MRLDELRPPMDAVVIGLDAVGAERRRLMDLGILPGCAVRAERVSPLGDPTAYVVRGGLVALRRSQAEKVVVGLRTPESGGPNGEC</sequence>
<dbReference type="Pfam" id="PF04023">
    <property type="entry name" value="FeoA"/>
    <property type="match status" value="1"/>
</dbReference>
<dbReference type="InterPro" id="IPR038157">
    <property type="entry name" value="FeoA_core_dom"/>
</dbReference>
<dbReference type="Proteomes" id="UP001597229">
    <property type="component" value="Unassembled WGS sequence"/>
</dbReference>
<comment type="caution">
    <text evidence="3">The sequence shown here is derived from an EMBL/GenBank/DDBJ whole genome shotgun (WGS) entry which is preliminary data.</text>
</comment>
<dbReference type="InterPro" id="IPR008988">
    <property type="entry name" value="Transcriptional_repressor_C"/>
</dbReference>
<name>A0ABW3VYG5_9ACTN</name>
<dbReference type="PANTHER" id="PTHR42954">
    <property type="entry name" value="FE(2+) TRANSPORT PROTEIN A"/>
    <property type="match status" value="1"/>
</dbReference>
<evidence type="ECO:0000256" key="1">
    <source>
        <dbReference type="ARBA" id="ARBA00023004"/>
    </source>
</evidence>
<keyword evidence="1" id="KW-0408">Iron</keyword>
<dbReference type="EMBL" id="JBHTLX010000007">
    <property type="protein sequence ID" value="MFD1247232.1"/>
    <property type="molecule type" value="Genomic_DNA"/>
</dbReference>
<dbReference type="PANTHER" id="PTHR42954:SF2">
    <property type="entry name" value="FE(2+) TRANSPORT PROTEIN A"/>
    <property type="match status" value="1"/>
</dbReference>
<dbReference type="InterPro" id="IPR052713">
    <property type="entry name" value="FeoA"/>
</dbReference>